<dbReference type="InterPro" id="IPR016181">
    <property type="entry name" value="Acyl_CoA_acyltransferase"/>
</dbReference>
<dbReference type="SUPFAM" id="SSF55729">
    <property type="entry name" value="Acyl-CoA N-acyltransferases (Nat)"/>
    <property type="match status" value="1"/>
</dbReference>
<keyword evidence="1 4" id="KW-0808">Transferase</keyword>
<evidence type="ECO:0000313" key="4">
    <source>
        <dbReference type="EMBL" id="MVS98169.1"/>
    </source>
</evidence>
<organism evidence="4 5">
    <name type="scientific">Devosia marina</name>
    <dbReference type="NCBI Taxonomy" id="2683198"/>
    <lineage>
        <taxon>Bacteria</taxon>
        <taxon>Pseudomonadati</taxon>
        <taxon>Pseudomonadota</taxon>
        <taxon>Alphaproteobacteria</taxon>
        <taxon>Hyphomicrobiales</taxon>
        <taxon>Devosiaceae</taxon>
        <taxon>Devosia</taxon>
    </lineage>
</organism>
<reference evidence="4 5" key="1">
    <citation type="submission" date="2019-12" db="EMBL/GenBank/DDBJ databases">
        <title>Devosia maris sp. nov., isolated from the deep seawater.</title>
        <authorList>
            <person name="Liu Y."/>
        </authorList>
    </citation>
    <scope>NUCLEOTIDE SEQUENCE [LARGE SCALE GENOMIC DNA]</scope>
    <source>
        <strain evidence="4 5">L53-10-65</strain>
    </source>
</reference>
<dbReference type="AlphaFoldDB" id="A0A7X3FP38"/>
<dbReference type="EMBL" id="WQRF01000001">
    <property type="protein sequence ID" value="MVS98169.1"/>
    <property type="molecule type" value="Genomic_DNA"/>
</dbReference>
<feature type="domain" description="N-acetyltransferase" evidence="3">
    <location>
        <begin position="6"/>
        <end position="163"/>
    </location>
</feature>
<dbReference type="InterPro" id="IPR000182">
    <property type="entry name" value="GNAT_dom"/>
</dbReference>
<gene>
    <name evidence="4" type="ORF">GO014_03915</name>
</gene>
<protein>
    <submittedName>
        <fullName evidence="4">GNAT family N-acetyltransferase</fullName>
    </submittedName>
</protein>
<evidence type="ECO:0000256" key="1">
    <source>
        <dbReference type="ARBA" id="ARBA00022679"/>
    </source>
</evidence>
<sequence length="166" mass="18233">MIPTDLVIGPASPDLAESLGMIGFAAWEQSPFGQDDAGRADRQKLLAAFVSFCHDKQHTLLIAAAGHQILGWGAREDMDNIVTDLWVAPIAQGQGVGAALLDALEGAIAKRGFEFSQLETYAGNAGAVRFYERRGYEPIWRGMKFSASLNYELDKVRFRKFLREAV</sequence>
<dbReference type="RefSeq" id="WP_157289185.1">
    <property type="nucleotide sequence ID" value="NZ_WQRF01000001.1"/>
</dbReference>
<dbReference type="PROSITE" id="PS51186">
    <property type="entry name" value="GNAT"/>
    <property type="match status" value="1"/>
</dbReference>
<dbReference type="GO" id="GO:0016747">
    <property type="term" value="F:acyltransferase activity, transferring groups other than amino-acyl groups"/>
    <property type="evidence" value="ECO:0007669"/>
    <property type="project" value="InterPro"/>
</dbReference>
<comment type="caution">
    <text evidence="4">The sequence shown here is derived from an EMBL/GenBank/DDBJ whole genome shotgun (WGS) entry which is preliminary data.</text>
</comment>
<evidence type="ECO:0000259" key="3">
    <source>
        <dbReference type="PROSITE" id="PS51186"/>
    </source>
</evidence>
<dbReference type="InterPro" id="IPR050832">
    <property type="entry name" value="Bact_Acetyltransf"/>
</dbReference>
<dbReference type="Gene3D" id="3.40.630.30">
    <property type="match status" value="1"/>
</dbReference>
<evidence type="ECO:0000313" key="5">
    <source>
        <dbReference type="Proteomes" id="UP000438106"/>
    </source>
</evidence>
<keyword evidence="2" id="KW-0012">Acyltransferase</keyword>
<name>A0A7X3FP38_9HYPH</name>
<dbReference type="PANTHER" id="PTHR43877">
    <property type="entry name" value="AMINOALKYLPHOSPHONATE N-ACETYLTRANSFERASE-RELATED-RELATED"/>
    <property type="match status" value="1"/>
</dbReference>
<dbReference type="Proteomes" id="UP000438106">
    <property type="component" value="Unassembled WGS sequence"/>
</dbReference>
<evidence type="ECO:0000256" key="2">
    <source>
        <dbReference type="ARBA" id="ARBA00023315"/>
    </source>
</evidence>
<proteinExistence type="predicted"/>
<dbReference type="CDD" id="cd04301">
    <property type="entry name" value="NAT_SF"/>
    <property type="match status" value="1"/>
</dbReference>
<accession>A0A7X3FP38</accession>
<keyword evidence="5" id="KW-1185">Reference proteome</keyword>
<dbReference type="PANTHER" id="PTHR43877:SF2">
    <property type="entry name" value="AMINOALKYLPHOSPHONATE N-ACETYLTRANSFERASE-RELATED"/>
    <property type="match status" value="1"/>
</dbReference>
<dbReference type="Pfam" id="PF00583">
    <property type="entry name" value="Acetyltransf_1"/>
    <property type="match status" value="1"/>
</dbReference>